<evidence type="ECO:0000256" key="1">
    <source>
        <dbReference type="SAM" id="MobiDB-lite"/>
    </source>
</evidence>
<feature type="compositionally biased region" description="Low complexity" evidence="1">
    <location>
        <begin position="191"/>
        <end position="204"/>
    </location>
</feature>
<evidence type="ECO:0000313" key="2">
    <source>
        <dbReference type="EMBL" id="KHJ88636.1"/>
    </source>
</evidence>
<feature type="compositionally biased region" description="Polar residues" evidence="1">
    <location>
        <begin position="34"/>
        <end position="50"/>
    </location>
</feature>
<evidence type="ECO:0000313" key="3">
    <source>
        <dbReference type="Proteomes" id="UP000053660"/>
    </source>
</evidence>
<reference evidence="2 3" key="1">
    <citation type="submission" date="2014-03" db="EMBL/GenBank/DDBJ databases">
        <title>Draft genome of the hookworm Oesophagostomum dentatum.</title>
        <authorList>
            <person name="Mitreva M."/>
        </authorList>
    </citation>
    <scope>NUCLEOTIDE SEQUENCE [LARGE SCALE GENOMIC DNA]</scope>
    <source>
        <strain evidence="2 3">OD-Hann</strain>
    </source>
</reference>
<dbReference type="Proteomes" id="UP000053660">
    <property type="component" value="Unassembled WGS sequence"/>
</dbReference>
<protein>
    <submittedName>
        <fullName evidence="2">Uncharacterized protein</fullName>
    </submittedName>
</protein>
<feature type="region of interest" description="Disordered" evidence="1">
    <location>
        <begin position="26"/>
        <end position="54"/>
    </location>
</feature>
<feature type="compositionally biased region" description="Polar residues" evidence="1">
    <location>
        <begin position="125"/>
        <end position="146"/>
    </location>
</feature>
<name>A0A0B1SXN8_OESDE</name>
<gene>
    <name evidence="2" type="ORF">OESDEN_11567</name>
</gene>
<sequence>MMRAPTLQVTRNLDKPELDLASLVPDPNAHARTATGTPTTKIPATAAQSTSRRRVTIPHRYTLSEEYRSRPSQSVQLDWILSTHPTNMQEIQKAPEVEMRKAVPASEWILDTRSAAEEAVEKTKPQPSTVSQPESHTSRTGSSLVTPQPPTVPFGNKDDDILSHLGLSLTHEIDIGEELLKTAEKLEQKVPEPAAASGAPAPAAAKKREKPSFLKNDVDLTSSDFISPTSVSSAIPATARQNSMHHIHGYLSDFEHKSSGTASSKSKTKSARTPCKNLRRAGILQSDANLRTAALARSHAKVRLKIKAAYLKERRKKRLMLGYQRVDHNSVVTPTEQLVVDDHVIQLGPLKAPISVDSKRIMTRSGEQINLRQILRIYGSGPVEEPYEDLPRRSSTKFVRGAVASVRCGTNMVEITLTNTAIQPGRRGQSNNWVFAHARDVHTVPLVFGNTVLVKKHPPAPLCLSVAAPFWVSVYQEQIGSGKGGERFRESIEIRSCKDSGVPCYVSFPMSLN</sequence>
<accession>A0A0B1SXN8</accession>
<proteinExistence type="predicted"/>
<dbReference type="OrthoDB" id="5876712at2759"/>
<feature type="region of interest" description="Disordered" evidence="1">
    <location>
        <begin position="190"/>
        <end position="210"/>
    </location>
</feature>
<dbReference type="AlphaFoldDB" id="A0A0B1SXN8"/>
<keyword evidence="3" id="KW-1185">Reference proteome</keyword>
<organism evidence="2 3">
    <name type="scientific">Oesophagostomum dentatum</name>
    <name type="common">Nodular worm</name>
    <dbReference type="NCBI Taxonomy" id="61180"/>
    <lineage>
        <taxon>Eukaryota</taxon>
        <taxon>Metazoa</taxon>
        <taxon>Ecdysozoa</taxon>
        <taxon>Nematoda</taxon>
        <taxon>Chromadorea</taxon>
        <taxon>Rhabditida</taxon>
        <taxon>Rhabditina</taxon>
        <taxon>Rhabditomorpha</taxon>
        <taxon>Strongyloidea</taxon>
        <taxon>Strongylidae</taxon>
        <taxon>Oesophagostomum</taxon>
    </lineage>
</organism>
<feature type="region of interest" description="Disordered" evidence="1">
    <location>
        <begin position="116"/>
        <end position="153"/>
    </location>
</feature>
<dbReference type="EMBL" id="KN555504">
    <property type="protein sequence ID" value="KHJ88636.1"/>
    <property type="molecule type" value="Genomic_DNA"/>
</dbReference>